<protein>
    <submittedName>
        <fullName evidence="3">Lysophospholipase L1</fullName>
    </submittedName>
</protein>
<feature type="signal peptide" evidence="1">
    <location>
        <begin position="1"/>
        <end position="22"/>
    </location>
</feature>
<evidence type="ECO:0000259" key="2">
    <source>
        <dbReference type="Pfam" id="PF13472"/>
    </source>
</evidence>
<dbReference type="PANTHER" id="PTHR30383">
    <property type="entry name" value="THIOESTERASE 1/PROTEASE 1/LYSOPHOSPHOLIPASE L1"/>
    <property type="match status" value="1"/>
</dbReference>
<evidence type="ECO:0000256" key="1">
    <source>
        <dbReference type="SAM" id="SignalP"/>
    </source>
</evidence>
<dbReference type="GO" id="GO:0004622">
    <property type="term" value="F:phosphatidylcholine lysophospholipase activity"/>
    <property type="evidence" value="ECO:0007669"/>
    <property type="project" value="TreeGrafter"/>
</dbReference>
<dbReference type="EMBL" id="OCMT01000001">
    <property type="protein sequence ID" value="SOD12072.1"/>
    <property type="molecule type" value="Genomic_DNA"/>
</dbReference>
<dbReference type="SUPFAM" id="SSF52266">
    <property type="entry name" value="SGNH hydrolase"/>
    <property type="match status" value="1"/>
</dbReference>
<dbReference type="Gene3D" id="3.40.50.1110">
    <property type="entry name" value="SGNH hydrolase"/>
    <property type="match status" value="1"/>
</dbReference>
<evidence type="ECO:0000313" key="4">
    <source>
        <dbReference type="Proteomes" id="UP000219281"/>
    </source>
</evidence>
<dbReference type="OrthoDB" id="9774205at2"/>
<keyword evidence="1" id="KW-0732">Signal</keyword>
<dbReference type="PANTHER" id="PTHR30383:SF5">
    <property type="entry name" value="SGNH HYDROLASE-TYPE ESTERASE DOMAIN-CONTAINING PROTEIN"/>
    <property type="match status" value="1"/>
</dbReference>
<dbReference type="CDD" id="cd01834">
    <property type="entry name" value="SGNH_hydrolase_like_2"/>
    <property type="match status" value="1"/>
</dbReference>
<dbReference type="Proteomes" id="UP000219281">
    <property type="component" value="Unassembled WGS sequence"/>
</dbReference>
<name>A0A285ZR13_9SPHI</name>
<organism evidence="3 4">
    <name type="scientific">Pedobacter xixiisoli</name>
    <dbReference type="NCBI Taxonomy" id="1476464"/>
    <lineage>
        <taxon>Bacteria</taxon>
        <taxon>Pseudomonadati</taxon>
        <taxon>Bacteroidota</taxon>
        <taxon>Sphingobacteriia</taxon>
        <taxon>Sphingobacteriales</taxon>
        <taxon>Sphingobacteriaceae</taxon>
        <taxon>Pedobacter</taxon>
    </lineage>
</organism>
<dbReference type="InterPro" id="IPR051532">
    <property type="entry name" value="Ester_Hydrolysis_Enzymes"/>
</dbReference>
<dbReference type="InterPro" id="IPR036514">
    <property type="entry name" value="SGNH_hydro_sf"/>
</dbReference>
<feature type="chain" id="PRO_5012832004" evidence="1">
    <location>
        <begin position="23"/>
        <end position="461"/>
    </location>
</feature>
<evidence type="ECO:0000313" key="3">
    <source>
        <dbReference type="EMBL" id="SOD12072.1"/>
    </source>
</evidence>
<sequence>MKIMKNFVVALAISLIGSVALAQKAPIPFFKNGQTVSFVGNSITHAGDFHHFIALYYATRFPNEKITFNNLGIRGDNTYSFLKRMDIDILQKKSDWYVVMAGMNDVNRLLYNVDRQSDPEVQKQKQWALNDYKKNYEKVIQRLMLTGAKVVLQKPSIYDQTGDLPTPNQPGVNDALQKCTEIIDELAKKHKLQVIDYFTIMSDINKKIQSVDPKKTIVGNDRVHPNSPGHFVMAYQFLKSTAAPNYVSAIELQKGKLKSAANAKVSDIVWKNESISFTAIENSLPFPIPTAAEPALNWVNFNEELNVQLLKVSPLAAGNYALNIDGILIDNFSSEDLQKGINLATIKTTPQYLQAQKVAEKTIAYRNVQRKLRDLKFVVYSYFPKHSWSADLATSQKVIDSVLTSLQTTNEKKYKSLQPQFESYLKDKPKQEEWEKKADVLAKEIYEINKPTAHSYQILKK</sequence>
<dbReference type="InterPro" id="IPR013830">
    <property type="entry name" value="SGNH_hydro"/>
</dbReference>
<keyword evidence="4" id="KW-1185">Reference proteome</keyword>
<dbReference type="AlphaFoldDB" id="A0A285ZR13"/>
<feature type="domain" description="SGNH hydrolase-type esterase" evidence="2">
    <location>
        <begin position="38"/>
        <end position="230"/>
    </location>
</feature>
<gene>
    <name evidence="3" type="ORF">SAMN06297358_0480</name>
</gene>
<dbReference type="Pfam" id="PF13472">
    <property type="entry name" value="Lipase_GDSL_2"/>
    <property type="match status" value="1"/>
</dbReference>
<dbReference type="RefSeq" id="WP_097128265.1">
    <property type="nucleotide sequence ID" value="NZ_OCMT01000001.1"/>
</dbReference>
<reference evidence="4" key="1">
    <citation type="submission" date="2017-09" db="EMBL/GenBank/DDBJ databases">
        <authorList>
            <person name="Varghese N."/>
            <person name="Submissions S."/>
        </authorList>
    </citation>
    <scope>NUCLEOTIDE SEQUENCE [LARGE SCALE GENOMIC DNA]</scope>
    <source>
        <strain evidence="4">CGMCC 1.12803</strain>
    </source>
</reference>
<proteinExistence type="predicted"/>
<accession>A0A285ZR13</accession>